<feature type="compositionally biased region" description="Polar residues" evidence="1">
    <location>
        <begin position="569"/>
        <end position="578"/>
    </location>
</feature>
<evidence type="ECO:0000256" key="1">
    <source>
        <dbReference type="SAM" id="MobiDB-lite"/>
    </source>
</evidence>
<dbReference type="OrthoDB" id="5420387at2759"/>
<proteinExistence type="predicted"/>
<dbReference type="AlphaFoldDB" id="A0A9P4NZL6"/>
<reference evidence="2" key="1">
    <citation type="journal article" date="2020" name="Stud. Mycol.">
        <title>101 Dothideomycetes genomes: a test case for predicting lifestyles and emergence of pathogens.</title>
        <authorList>
            <person name="Haridas S."/>
            <person name="Albert R."/>
            <person name="Binder M."/>
            <person name="Bloem J."/>
            <person name="Labutti K."/>
            <person name="Salamov A."/>
            <person name="Andreopoulos B."/>
            <person name="Baker S."/>
            <person name="Barry K."/>
            <person name="Bills G."/>
            <person name="Bluhm B."/>
            <person name="Cannon C."/>
            <person name="Castanera R."/>
            <person name="Culley D."/>
            <person name="Daum C."/>
            <person name="Ezra D."/>
            <person name="Gonzalez J."/>
            <person name="Henrissat B."/>
            <person name="Kuo A."/>
            <person name="Liang C."/>
            <person name="Lipzen A."/>
            <person name="Lutzoni F."/>
            <person name="Magnuson J."/>
            <person name="Mondo S."/>
            <person name="Nolan M."/>
            <person name="Ohm R."/>
            <person name="Pangilinan J."/>
            <person name="Park H.-J."/>
            <person name="Ramirez L."/>
            <person name="Alfaro M."/>
            <person name="Sun H."/>
            <person name="Tritt A."/>
            <person name="Yoshinaga Y."/>
            <person name="Zwiers L.-H."/>
            <person name="Turgeon B."/>
            <person name="Goodwin S."/>
            <person name="Spatafora J."/>
            <person name="Crous P."/>
            <person name="Grigoriev I."/>
        </authorList>
    </citation>
    <scope>NUCLEOTIDE SEQUENCE</scope>
    <source>
        <strain evidence="2">CBS 130266</strain>
    </source>
</reference>
<gene>
    <name evidence="2" type="ORF">EJ08DRAFT_605143</name>
</gene>
<name>A0A9P4NZL6_9PEZI</name>
<feature type="compositionally biased region" description="Basic and acidic residues" evidence="1">
    <location>
        <begin position="1"/>
        <end position="22"/>
    </location>
</feature>
<protein>
    <submittedName>
        <fullName evidence="2">Uncharacterized protein</fullName>
    </submittedName>
</protein>
<accession>A0A9P4NZL6</accession>
<evidence type="ECO:0000313" key="2">
    <source>
        <dbReference type="EMBL" id="KAF2434656.1"/>
    </source>
</evidence>
<sequence>MPFGWRNDKQPEETRDDTFTEKKSKRQSLLGLFKSKKWMRNLQQDPIAEKVVPSIVSHKHSTVTTEEPHLAPEVANSETDVRVNEGKKVADSGLGSQQSQVVHDLSKEDVQSLFSGAPQFSVGQEHGQPKPAASFPWDFSLGVRDVADCPPLAHPAFSASTLRKHIARSGSSYDRDGSTVQYNIGVAELPNMLSAQGNEPGTVGFDYFLQESIADSLQVHQDVTDIDKDESDRLQNHALLQVNAERMGIRKFDMEHIVERLVELSEVYQDLRARKVNILDHQTASELYSGLFSQLLMPPKFDNTAQDPTGLKVQIESLIKSLKLNSIWYDFSQVEWRIRVGQTLWTDPSFQEEANCPDEANYLDDRNILLLQLVLACELLLRLEAIASLSTEEVNEKLHLTGEEIHSFRDLETRKTKWDLGFARRFLDNIEVRRITVAREQVKQPSSSSFAFFSSASPQLDHTTLQDQVDIMFLPRNPKQELSGLFHFAEMLCWPDAESVEKELIEALRANEDVLSIPSPSIYGTPLGSPASSYRNSGYFETRPQASRSVTARSLQLQPASPTLRPTKASPNGTPSDSSLLSAPKALIGGWLSRTCLSGLVLPGEAISHFLISALLENDATAITALGDSANLYSGFLYRGRSWWSKACILGRVLACSQGATECMGWISVPVVPAGFEDSWVDVRSTPVEPTGMARIEDADAVASDSSFLAGNELKDTKPGDFTLPQDSTELRNLSIRFRSLQLDLVRESNLVDVTTPSFSASLRFSSGSISDSFGLGHPLIKLDHLITFISAFPCTTPPAEKLQVLKGNRDAPSLGALPAHPLHISQTYRTVPATTILTTTYDLAIAIDKLSTEKSILIIDARGDTVLELASRAWCSSHGEHALISRVGVTCLACSVREARALAVKIVIRIG</sequence>
<feature type="region of interest" description="Disordered" evidence="1">
    <location>
        <begin position="59"/>
        <end position="82"/>
    </location>
</feature>
<keyword evidence="3" id="KW-1185">Reference proteome</keyword>
<dbReference type="Proteomes" id="UP000800235">
    <property type="component" value="Unassembled WGS sequence"/>
</dbReference>
<dbReference type="PANTHER" id="PTHR42345">
    <property type="entry name" value="TPR_REGION DOMAIN-CONTAINING PROTEIN"/>
    <property type="match status" value="1"/>
</dbReference>
<dbReference type="PANTHER" id="PTHR42345:SF2">
    <property type="entry name" value="HELICASE-LIKE PROTEIN"/>
    <property type="match status" value="1"/>
</dbReference>
<comment type="caution">
    <text evidence="2">The sequence shown here is derived from an EMBL/GenBank/DDBJ whole genome shotgun (WGS) entry which is preliminary data.</text>
</comment>
<evidence type="ECO:0000313" key="3">
    <source>
        <dbReference type="Proteomes" id="UP000800235"/>
    </source>
</evidence>
<feature type="compositionally biased region" description="Polar residues" evidence="1">
    <location>
        <begin position="545"/>
        <end position="561"/>
    </location>
</feature>
<dbReference type="EMBL" id="MU007015">
    <property type="protein sequence ID" value="KAF2434656.1"/>
    <property type="molecule type" value="Genomic_DNA"/>
</dbReference>
<feature type="region of interest" description="Disordered" evidence="1">
    <location>
        <begin position="1"/>
        <end position="25"/>
    </location>
</feature>
<feature type="region of interest" description="Disordered" evidence="1">
    <location>
        <begin position="545"/>
        <end position="578"/>
    </location>
</feature>
<organism evidence="2 3">
    <name type="scientific">Tothia fuscella</name>
    <dbReference type="NCBI Taxonomy" id="1048955"/>
    <lineage>
        <taxon>Eukaryota</taxon>
        <taxon>Fungi</taxon>
        <taxon>Dikarya</taxon>
        <taxon>Ascomycota</taxon>
        <taxon>Pezizomycotina</taxon>
        <taxon>Dothideomycetes</taxon>
        <taxon>Pleosporomycetidae</taxon>
        <taxon>Venturiales</taxon>
        <taxon>Cylindrosympodiaceae</taxon>
        <taxon>Tothia</taxon>
    </lineage>
</organism>